<dbReference type="GO" id="GO:0003785">
    <property type="term" value="F:actin monomer binding"/>
    <property type="evidence" value="ECO:0007669"/>
    <property type="project" value="InterPro"/>
</dbReference>
<dbReference type="GO" id="GO:0005856">
    <property type="term" value="C:cytoskeleton"/>
    <property type="evidence" value="ECO:0007669"/>
    <property type="project" value="UniProtKB-SubCell"/>
</dbReference>
<comment type="subcellular location">
    <subcellularLocation>
        <location evidence="1">Cytoplasm</location>
        <location evidence="1">Cytoskeleton</location>
    </subcellularLocation>
</comment>
<keyword evidence="3" id="KW-0963">Cytoplasm</keyword>
<dbReference type="InterPro" id="IPR001152">
    <property type="entry name" value="Beta-thymosin"/>
</dbReference>
<evidence type="ECO:0000256" key="2">
    <source>
        <dbReference type="ARBA" id="ARBA00009511"/>
    </source>
</evidence>
<comment type="caution">
    <text evidence="5">The sequence shown here is derived from an EMBL/GenBank/DDBJ whole genome shotgun (WGS) entry which is preliminary data.</text>
</comment>
<name>A0A9P0NSU2_ACAOB</name>
<evidence type="ECO:0000313" key="5">
    <source>
        <dbReference type="EMBL" id="CAH1954550.1"/>
    </source>
</evidence>
<evidence type="ECO:0000313" key="6">
    <source>
        <dbReference type="Proteomes" id="UP001152888"/>
    </source>
</evidence>
<dbReference type="FunFam" id="1.20.5.520:FF:000001">
    <property type="entry name" value="Thymosin beta"/>
    <property type="match status" value="2"/>
</dbReference>
<evidence type="ECO:0000256" key="1">
    <source>
        <dbReference type="ARBA" id="ARBA00004245"/>
    </source>
</evidence>
<dbReference type="GO" id="GO:0005829">
    <property type="term" value="C:cytosol"/>
    <property type="evidence" value="ECO:0007669"/>
    <property type="project" value="TreeGrafter"/>
</dbReference>
<dbReference type="PANTHER" id="PTHR20940:SF1">
    <property type="entry name" value="CIBOULOT, ISOFORM A"/>
    <property type="match status" value="1"/>
</dbReference>
<organism evidence="5 6">
    <name type="scientific">Acanthoscelides obtectus</name>
    <name type="common">Bean weevil</name>
    <name type="synonym">Bruchus obtectus</name>
    <dbReference type="NCBI Taxonomy" id="200917"/>
    <lineage>
        <taxon>Eukaryota</taxon>
        <taxon>Metazoa</taxon>
        <taxon>Ecdysozoa</taxon>
        <taxon>Arthropoda</taxon>
        <taxon>Hexapoda</taxon>
        <taxon>Insecta</taxon>
        <taxon>Pterygota</taxon>
        <taxon>Neoptera</taxon>
        <taxon>Endopterygota</taxon>
        <taxon>Coleoptera</taxon>
        <taxon>Polyphaga</taxon>
        <taxon>Cucujiformia</taxon>
        <taxon>Chrysomeloidea</taxon>
        <taxon>Chrysomelidae</taxon>
        <taxon>Bruchinae</taxon>
        <taxon>Bruchini</taxon>
        <taxon>Acanthoscelides</taxon>
    </lineage>
</organism>
<reference evidence="5" key="1">
    <citation type="submission" date="2022-03" db="EMBL/GenBank/DDBJ databases">
        <authorList>
            <person name="Sayadi A."/>
        </authorList>
    </citation>
    <scope>NUCLEOTIDE SEQUENCE</scope>
</reference>
<dbReference type="Proteomes" id="UP001152888">
    <property type="component" value="Unassembled WGS sequence"/>
</dbReference>
<evidence type="ECO:0008006" key="7">
    <source>
        <dbReference type="Google" id="ProtNLM"/>
    </source>
</evidence>
<dbReference type="Gene3D" id="1.20.5.520">
    <property type="entry name" value="Single helix bin"/>
    <property type="match status" value="3"/>
</dbReference>
<accession>A0A9P0NSU2</accession>
<keyword evidence="4" id="KW-0206">Cytoskeleton</keyword>
<dbReference type="Pfam" id="PF01290">
    <property type="entry name" value="Thymosin"/>
    <property type="match status" value="3"/>
</dbReference>
<protein>
    <recommendedName>
        <fullName evidence="7">Thymosin beta</fullName>
    </recommendedName>
</protein>
<sequence>MSCPVPAAPAPPALKDLPKVAGDLKSELEGFKSSKLKNADTQEKIVLPSAEDVAAEKTEKALIAGIEHFDTSKLKHTETQEKNPLPDKEVVLQERTHQTLLSGVEHFDKTTMKHTTTTEKVVLPDKTGRCLAIAESQKCILPKKYCLVKSESKNIYCSLCVSLFIFNDIDYLLSNQD</sequence>
<gene>
    <name evidence="5" type="ORF">ACAOBT_LOCUS605</name>
</gene>
<evidence type="ECO:0000256" key="3">
    <source>
        <dbReference type="ARBA" id="ARBA00022490"/>
    </source>
</evidence>
<dbReference type="SMART" id="SM00152">
    <property type="entry name" value="THY"/>
    <property type="match status" value="3"/>
</dbReference>
<dbReference type="GO" id="GO:0007015">
    <property type="term" value="P:actin filament organization"/>
    <property type="evidence" value="ECO:0007669"/>
    <property type="project" value="InterPro"/>
</dbReference>
<dbReference type="PANTHER" id="PTHR20940">
    <property type="entry name" value="TETRA THYMOSIN"/>
    <property type="match status" value="1"/>
</dbReference>
<dbReference type="CDD" id="cd22059">
    <property type="entry name" value="WH2_BetaT"/>
    <property type="match status" value="2"/>
</dbReference>
<comment type="similarity">
    <text evidence="2">Belongs to the thymosin beta family.</text>
</comment>
<dbReference type="OrthoDB" id="2151618at2759"/>
<dbReference type="AlphaFoldDB" id="A0A9P0NSU2"/>
<evidence type="ECO:0000256" key="4">
    <source>
        <dbReference type="ARBA" id="ARBA00023212"/>
    </source>
</evidence>
<dbReference type="InterPro" id="IPR038386">
    <property type="entry name" value="Beta-thymosin_sf"/>
</dbReference>
<keyword evidence="6" id="KW-1185">Reference proteome</keyword>
<proteinExistence type="inferred from homology"/>
<dbReference type="EMBL" id="CAKOFQ010006655">
    <property type="protein sequence ID" value="CAH1954550.1"/>
    <property type="molecule type" value="Genomic_DNA"/>
</dbReference>